<dbReference type="GeneID" id="62195420"/>
<dbReference type="EC" id="5.4.99.28" evidence="3"/>
<dbReference type="InterPro" id="IPR002125">
    <property type="entry name" value="CMP_dCMP_dom"/>
</dbReference>
<gene>
    <name evidence="8" type="ORF">FOA43_002019</name>
</gene>
<dbReference type="RefSeq" id="XP_038778251.1">
    <property type="nucleotide sequence ID" value="XM_038922323.1"/>
</dbReference>
<feature type="domain" description="CMP/dCMP-type deaminase" evidence="7">
    <location>
        <begin position="482"/>
        <end position="613"/>
    </location>
</feature>
<dbReference type="GO" id="GO:0003723">
    <property type="term" value="F:RNA binding"/>
    <property type="evidence" value="ECO:0007669"/>
    <property type="project" value="UniProtKB-KW"/>
</dbReference>
<accession>A0A875RZU6</accession>
<dbReference type="GO" id="GO:0031119">
    <property type="term" value="P:tRNA pseudouridine synthesis"/>
    <property type="evidence" value="ECO:0007669"/>
    <property type="project" value="UniProtKB-ARBA"/>
</dbReference>
<dbReference type="KEGG" id="bnn:FOA43_002019"/>
<dbReference type="InterPro" id="IPR020103">
    <property type="entry name" value="PsdUridine_synth_cat_dom_sf"/>
</dbReference>
<evidence type="ECO:0000256" key="4">
    <source>
        <dbReference type="PIRSR" id="PIRSR606225-1"/>
    </source>
</evidence>
<dbReference type="InterPro" id="IPR006225">
    <property type="entry name" value="PsdUridine_synth_RluC/D"/>
</dbReference>
<dbReference type="Gene3D" id="3.30.2350.10">
    <property type="entry name" value="Pseudouridine synthase"/>
    <property type="match status" value="1"/>
</dbReference>
<evidence type="ECO:0000256" key="1">
    <source>
        <dbReference type="ARBA" id="ARBA00023235"/>
    </source>
</evidence>
<protein>
    <recommendedName>
        <fullName evidence="3">tRNA pseudouridine(32) synthase</fullName>
        <ecNumber evidence="3">5.4.99.28</ecNumber>
    </recommendedName>
</protein>
<proteinExistence type="predicted"/>
<dbReference type="SUPFAM" id="SSF53927">
    <property type="entry name" value="Cytidine deaminase-like"/>
    <property type="match status" value="1"/>
</dbReference>
<evidence type="ECO:0000259" key="7">
    <source>
        <dbReference type="PROSITE" id="PS51747"/>
    </source>
</evidence>
<dbReference type="CDD" id="cd00165">
    <property type="entry name" value="S4"/>
    <property type="match status" value="1"/>
</dbReference>
<dbReference type="GO" id="GO:0019239">
    <property type="term" value="F:deaminase activity"/>
    <property type="evidence" value="ECO:0007669"/>
    <property type="project" value="UniProtKB-ARBA"/>
</dbReference>
<evidence type="ECO:0000256" key="3">
    <source>
        <dbReference type="ARBA" id="ARBA00038944"/>
    </source>
</evidence>
<comment type="catalytic activity">
    <reaction evidence="2">
        <text>uridine(32) in tRNA = pseudouridine(32) in tRNA</text>
        <dbReference type="Rhea" id="RHEA:42544"/>
        <dbReference type="Rhea" id="RHEA-COMP:10107"/>
        <dbReference type="Rhea" id="RHEA-COMP:10108"/>
        <dbReference type="ChEBI" id="CHEBI:65314"/>
        <dbReference type="ChEBI" id="CHEBI:65315"/>
        <dbReference type="EC" id="5.4.99.28"/>
    </reaction>
</comment>
<dbReference type="PANTHER" id="PTHR21600:SF40">
    <property type="entry name" value="PSEUDOURIDYLATE SYNTHASE RPUSD2"/>
    <property type="match status" value="1"/>
</dbReference>
<dbReference type="NCBIfam" id="TIGR00005">
    <property type="entry name" value="rluA_subfam"/>
    <property type="match status" value="1"/>
</dbReference>
<keyword evidence="1" id="KW-0413">Isomerase</keyword>
<keyword evidence="5" id="KW-0694">RNA-binding</keyword>
<dbReference type="Gene3D" id="3.40.140.10">
    <property type="entry name" value="Cytidine Deaminase, domain 2"/>
    <property type="match status" value="1"/>
</dbReference>
<dbReference type="AlphaFoldDB" id="A0A875RZU6"/>
<dbReference type="GO" id="GO:0000455">
    <property type="term" value="P:enzyme-directed rRNA pseudouridine synthesis"/>
    <property type="evidence" value="ECO:0007669"/>
    <property type="project" value="TreeGrafter"/>
</dbReference>
<dbReference type="InterPro" id="IPR006145">
    <property type="entry name" value="PsdUridine_synth_RsuA/RluA"/>
</dbReference>
<dbReference type="GO" id="GO:0160151">
    <property type="term" value="F:tRNA pseudouridine(32) synthase activity"/>
    <property type="evidence" value="ECO:0007669"/>
    <property type="project" value="UniProtKB-EC"/>
</dbReference>
<dbReference type="PROSITE" id="PS50889">
    <property type="entry name" value="S4"/>
    <property type="match status" value="1"/>
</dbReference>
<dbReference type="FunFam" id="3.40.140.10:FF:000061">
    <property type="entry name" value="DRAP deaminase"/>
    <property type="match status" value="1"/>
</dbReference>
<evidence type="ECO:0000313" key="8">
    <source>
        <dbReference type="EMBL" id="QPG74686.1"/>
    </source>
</evidence>
<dbReference type="Pfam" id="PF18785">
    <property type="entry name" value="Inv-AAD"/>
    <property type="match status" value="1"/>
</dbReference>
<dbReference type="GO" id="GO:0016814">
    <property type="term" value="F:hydrolase activity, acting on carbon-nitrogen (but not peptide) bonds, in cyclic amidines"/>
    <property type="evidence" value="ECO:0007669"/>
    <property type="project" value="UniProtKB-ARBA"/>
</dbReference>
<evidence type="ECO:0000256" key="2">
    <source>
        <dbReference type="ARBA" id="ARBA00036184"/>
    </source>
</evidence>
<evidence type="ECO:0000313" key="9">
    <source>
        <dbReference type="Proteomes" id="UP000662931"/>
    </source>
</evidence>
<dbReference type="Pfam" id="PF00849">
    <property type="entry name" value="PseudoU_synth_2"/>
    <property type="match status" value="1"/>
</dbReference>
<dbReference type="FunFam" id="3.30.2350.10:FF:000017">
    <property type="entry name" value="Pseudouridine synthase"/>
    <property type="match status" value="1"/>
</dbReference>
<dbReference type="CDD" id="cd02557">
    <property type="entry name" value="PseudoU_synth_ScRIB2"/>
    <property type="match status" value="1"/>
</dbReference>
<feature type="active site" evidence="4">
    <location>
        <position position="221"/>
    </location>
</feature>
<dbReference type="EMBL" id="CP064813">
    <property type="protein sequence ID" value="QPG74686.1"/>
    <property type="molecule type" value="Genomic_DNA"/>
</dbReference>
<reference evidence="8" key="1">
    <citation type="submission" date="2020-10" db="EMBL/GenBank/DDBJ databases">
        <authorList>
            <person name="Roach M.J.R."/>
        </authorList>
    </citation>
    <scope>NUCLEOTIDE SEQUENCE</scope>
    <source>
        <strain evidence="8">CBS 1945</strain>
    </source>
</reference>
<dbReference type="SUPFAM" id="SSF55120">
    <property type="entry name" value="Pseudouridine synthase"/>
    <property type="match status" value="1"/>
</dbReference>
<dbReference type="OrthoDB" id="424794at2759"/>
<dbReference type="InterPro" id="IPR050188">
    <property type="entry name" value="RluA_PseudoU_synthase"/>
</dbReference>
<feature type="region of interest" description="Disordered" evidence="6">
    <location>
        <begin position="439"/>
        <end position="459"/>
    </location>
</feature>
<dbReference type="PROSITE" id="PS51747">
    <property type="entry name" value="CYT_DCMP_DEAMINASES_2"/>
    <property type="match status" value="1"/>
</dbReference>
<dbReference type="InterPro" id="IPR016193">
    <property type="entry name" value="Cytidine_deaminase-like"/>
</dbReference>
<evidence type="ECO:0000256" key="5">
    <source>
        <dbReference type="PROSITE-ProRule" id="PRU00182"/>
    </source>
</evidence>
<dbReference type="SUPFAM" id="SSF55174">
    <property type="entry name" value="Alpha-L RNA-binding motif"/>
    <property type="match status" value="1"/>
</dbReference>
<dbReference type="PANTHER" id="PTHR21600">
    <property type="entry name" value="MITOCHONDRIAL RNA PSEUDOURIDINE SYNTHASE"/>
    <property type="match status" value="1"/>
</dbReference>
<dbReference type="InterPro" id="IPR006224">
    <property type="entry name" value="PsdUridine_synth_RluA-like_CS"/>
</dbReference>
<sequence>MTEKTKGRSLSPGSIESPAKMRKSSRGQSPQVDSHGFRRSQVSVDAEKMSAYERMGGDGNRLNMDGFPKNKTIKQEDDDTDYIIDGSLRRVEPYYFTYMTHCKERWRNKNILDVFSSEFRLFSRSYYEDTIKDGRVSINNEVANIDSIIRNGDLITHRMHRHEPAVTSDPIKIVHEDVDYVVIDKPSGIPVHPTGRYRHNCVTFVLEKEMGIRAHPCNRLDRLTSGLMLLGKNGKAADKISQKLKQRQVTKQYVAKVVGEFPSDNKGIVVDEPILTADPRLAFNIIDKEKGKAAKTFFKRLSFNGKTSLVLCKPLTGRTHQIRVHLQYLGYPIVNDPIYSSPRIWGDNLGRGGDFNLKEVRSKLAQVGKTMASSSWLYPASDGEVLSEKKCEICHGELYTDPGPNDLDLYLHAFKYCSKTGGYQVEEKFRVKNLSSEVSRESTVSTGSPESTVSTGSTGSIGSIGFTEPWSYQTELPDWALEEPRKYMALALDEAKKCEPTTTAFCVGAVLVNGGEVLSTGYSRELEGNTHAEQNALDKYFLKTGKRDVPPGTELYTTMEPCSKRLSGNLPCLNRILELKDHITTCYVGVMEPSTFVIKNVSYEDLTKNGISYIKVSGFEEEALKVAKRGHLE</sequence>
<keyword evidence="9" id="KW-1185">Reference proteome</keyword>
<dbReference type="PROSITE" id="PS01129">
    <property type="entry name" value="PSI_RLU"/>
    <property type="match status" value="1"/>
</dbReference>
<organism evidence="8 9">
    <name type="scientific">Eeniella nana</name>
    <name type="common">Yeast</name>
    <name type="synonym">Brettanomyces nanus</name>
    <dbReference type="NCBI Taxonomy" id="13502"/>
    <lineage>
        <taxon>Eukaryota</taxon>
        <taxon>Fungi</taxon>
        <taxon>Dikarya</taxon>
        <taxon>Ascomycota</taxon>
        <taxon>Saccharomycotina</taxon>
        <taxon>Pichiomycetes</taxon>
        <taxon>Pichiales</taxon>
        <taxon>Pichiaceae</taxon>
        <taxon>Brettanomyces</taxon>
    </lineage>
</organism>
<name>A0A875RZU6_EENNA</name>
<evidence type="ECO:0000256" key="6">
    <source>
        <dbReference type="SAM" id="MobiDB-lite"/>
    </source>
</evidence>
<dbReference type="Proteomes" id="UP000662931">
    <property type="component" value="Chromosome 2"/>
</dbReference>
<feature type="region of interest" description="Disordered" evidence="6">
    <location>
        <begin position="1"/>
        <end position="73"/>
    </location>
</feature>